<sequence>MAQRWRRQRGGRRQRRATPTTNEPPSKAMDGAEKNHPRIARAELESCATMDMSTTSRARRLTGPLRAASSSGRPCSHHPVVPDRAVVCVVVRRAVRVQQLGQVQSPRVDVALDLDALTMETPDLTPWEGHTSSLENGGHPRADPEEDGDGA</sequence>
<evidence type="ECO:0000313" key="2">
    <source>
        <dbReference type="EMBL" id="EAZ27760.1"/>
    </source>
</evidence>
<name>A3AKC1_ORYSJ</name>
<dbReference type="AlphaFoldDB" id="A3AKC1"/>
<proteinExistence type="predicted"/>
<feature type="region of interest" description="Disordered" evidence="1">
    <location>
        <begin position="1"/>
        <end position="79"/>
    </location>
</feature>
<feature type="region of interest" description="Disordered" evidence="1">
    <location>
        <begin position="122"/>
        <end position="151"/>
    </location>
</feature>
<dbReference type="Proteomes" id="UP000007752">
    <property type="component" value="Chromosome 3"/>
</dbReference>
<evidence type="ECO:0000256" key="1">
    <source>
        <dbReference type="SAM" id="MobiDB-lite"/>
    </source>
</evidence>
<organism evidence="2">
    <name type="scientific">Oryza sativa subsp. japonica</name>
    <name type="common">Rice</name>
    <dbReference type="NCBI Taxonomy" id="39947"/>
    <lineage>
        <taxon>Eukaryota</taxon>
        <taxon>Viridiplantae</taxon>
        <taxon>Streptophyta</taxon>
        <taxon>Embryophyta</taxon>
        <taxon>Tracheophyta</taxon>
        <taxon>Spermatophyta</taxon>
        <taxon>Magnoliopsida</taxon>
        <taxon>Liliopsida</taxon>
        <taxon>Poales</taxon>
        <taxon>Poaceae</taxon>
        <taxon>BOP clade</taxon>
        <taxon>Oryzoideae</taxon>
        <taxon>Oryzeae</taxon>
        <taxon>Oryzinae</taxon>
        <taxon>Oryza</taxon>
        <taxon>Oryza sativa</taxon>
    </lineage>
</organism>
<gene>
    <name evidence="2" type="ORF">OsJ_11705</name>
</gene>
<reference evidence="2" key="2">
    <citation type="submission" date="2008-12" db="EMBL/GenBank/DDBJ databases">
        <title>Improved gene annotation of the rice (Oryza sativa) genomes.</title>
        <authorList>
            <person name="Wang J."/>
            <person name="Li R."/>
            <person name="Fan W."/>
            <person name="Huang Q."/>
            <person name="Zhang J."/>
            <person name="Zhou Y."/>
            <person name="Hu Y."/>
            <person name="Zi S."/>
            <person name="Li J."/>
            <person name="Ni P."/>
            <person name="Zheng H."/>
            <person name="Zhang Y."/>
            <person name="Zhao M."/>
            <person name="Hao Q."/>
            <person name="McDermott J."/>
            <person name="Samudrala R."/>
            <person name="Kristiansen K."/>
            <person name="Wong G.K.-S."/>
        </authorList>
    </citation>
    <scope>NUCLEOTIDE SEQUENCE</scope>
</reference>
<protein>
    <submittedName>
        <fullName evidence="2">Uncharacterized protein</fullName>
    </submittedName>
</protein>
<accession>A3AKC1</accession>
<reference evidence="2" key="1">
    <citation type="journal article" date="2005" name="PLoS Biol.">
        <title>The genomes of Oryza sativa: a history of duplications.</title>
        <authorList>
            <person name="Yu J."/>
            <person name="Wang J."/>
            <person name="Lin W."/>
            <person name="Li S."/>
            <person name="Li H."/>
            <person name="Zhou J."/>
            <person name="Ni P."/>
            <person name="Dong W."/>
            <person name="Hu S."/>
            <person name="Zeng C."/>
            <person name="Zhang J."/>
            <person name="Zhang Y."/>
            <person name="Li R."/>
            <person name="Xu Z."/>
            <person name="Li S."/>
            <person name="Li X."/>
            <person name="Zheng H."/>
            <person name="Cong L."/>
            <person name="Lin L."/>
            <person name="Yin J."/>
            <person name="Geng J."/>
            <person name="Li G."/>
            <person name="Shi J."/>
            <person name="Liu J."/>
            <person name="Lv H."/>
            <person name="Li J."/>
            <person name="Wang J."/>
            <person name="Deng Y."/>
            <person name="Ran L."/>
            <person name="Shi X."/>
            <person name="Wang X."/>
            <person name="Wu Q."/>
            <person name="Li C."/>
            <person name="Ren X."/>
            <person name="Wang J."/>
            <person name="Wang X."/>
            <person name="Li D."/>
            <person name="Liu D."/>
            <person name="Zhang X."/>
            <person name="Ji Z."/>
            <person name="Zhao W."/>
            <person name="Sun Y."/>
            <person name="Zhang Z."/>
            <person name="Bao J."/>
            <person name="Han Y."/>
            <person name="Dong L."/>
            <person name="Ji J."/>
            <person name="Chen P."/>
            <person name="Wu S."/>
            <person name="Liu J."/>
            <person name="Xiao Y."/>
            <person name="Bu D."/>
            <person name="Tan J."/>
            <person name="Yang L."/>
            <person name="Ye C."/>
            <person name="Zhang J."/>
            <person name="Xu J."/>
            <person name="Zhou Y."/>
            <person name="Yu Y."/>
            <person name="Zhang B."/>
            <person name="Zhuang S."/>
            <person name="Wei H."/>
            <person name="Liu B."/>
            <person name="Lei M."/>
            <person name="Yu H."/>
            <person name="Li Y."/>
            <person name="Xu H."/>
            <person name="Wei S."/>
            <person name="He X."/>
            <person name="Fang L."/>
            <person name="Zhang Z."/>
            <person name="Zhang Y."/>
            <person name="Huang X."/>
            <person name="Su Z."/>
            <person name="Tong W."/>
            <person name="Li J."/>
            <person name="Tong Z."/>
            <person name="Li S."/>
            <person name="Ye J."/>
            <person name="Wang L."/>
            <person name="Fang L."/>
            <person name="Lei T."/>
            <person name="Chen C."/>
            <person name="Chen H."/>
            <person name="Xu Z."/>
            <person name="Li H."/>
            <person name="Huang H."/>
            <person name="Zhang F."/>
            <person name="Xu H."/>
            <person name="Li N."/>
            <person name="Zhao C."/>
            <person name="Li S."/>
            <person name="Dong L."/>
            <person name="Huang Y."/>
            <person name="Li L."/>
            <person name="Xi Y."/>
            <person name="Qi Q."/>
            <person name="Li W."/>
            <person name="Zhang B."/>
            <person name="Hu W."/>
            <person name="Zhang Y."/>
            <person name="Tian X."/>
            <person name="Jiao Y."/>
            <person name="Liang X."/>
            <person name="Jin J."/>
            <person name="Gao L."/>
            <person name="Zheng W."/>
            <person name="Hao B."/>
            <person name="Liu S."/>
            <person name="Wang W."/>
            <person name="Yuan L."/>
            <person name="Cao M."/>
            <person name="McDermott J."/>
            <person name="Samudrala R."/>
            <person name="Wang J."/>
            <person name="Wong G.K."/>
            <person name="Yang H."/>
        </authorList>
    </citation>
    <scope>NUCLEOTIDE SEQUENCE [LARGE SCALE GENOMIC DNA]</scope>
</reference>
<dbReference type="EMBL" id="CM000140">
    <property type="protein sequence ID" value="EAZ27760.1"/>
    <property type="molecule type" value="Genomic_DNA"/>
</dbReference>
<feature type="compositionally biased region" description="Basic and acidic residues" evidence="1">
    <location>
        <begin position="30"/>
        <end position="44"/>
    </location>
</feature>
<feature type="compositionally biased region" description="Basic residues" evidence="1">
    <location>
        <begin position="1"/>
        <end position="16"/>
    </location>
</feature>